<evidence type="ECO:0000313" key="2">
    <source>
        <dbReference type="EMBL" id="GAG18839.1"/>
    </source>
</evidence>
<sequence>MTLHDWWTSFDQFGFAAVRYLLSVLWQSSLLLAATYCISWLLRRRRAAVRHALWAFVLLFAPFLPLL</sequence>
<keyword evidence="1" id="KW-1133">Transmembrane helix</keyword>
<keyword evidence="1" id="KW-0472">Membrane</keyword>
<evidence type="ECO:0000256" key="1">
    <source>
        <dbReference type="SAM" id="Phobius"/>
    </source>
</evidence>
<dbReference type="AlphaFoldDB" id="X0VKL7"/>
<keyword evidence="1" id="KW-0812">Transmembrane</keyword>
<gene>
    <name evidence="2" type="ORF">S01H1_60209</name>
</gene>
<accession>X0VKL7</accession>
<proteinExistence type="predicted"/>
<comment type="caution">
    <text evidence="2">The sequence shown here is derived from an EMBL/GenBank/DDBJ whole genome shotgun (WGS) entry which is preliminary data.</text>
</comment>
<reference evidence="2" key="1">
    <citation type="journal article" date="2014" name="Front. Microbiol.">
        <title>High frequency of phylogenetically diverse reductive dehalogenase-homologous genes in deep subseafloor sedimentary metagenomes.</title>
        <authorList>
            <person name="Kawai M."/>
            <person name="Futagami T."/>
            <person name="Toyoda A."/>
            <person name="Takaki Y."/>
            <person name="Nishi S."/>
            <person name="Hori S."/>
            <person name="Arai W."/>
            <person name="Tsubouchi T."/>
            <person name="Morono Y."/>
            <person name="Uchiyama I."/>
            <person name="Ito T."/>
            <person name="Fujiyama A."/>
            <person name="Inagaki F."/>
            <person name="Takami H."/>
        </authorList>
    </citation>
    <scope>NUCLEOTIDE SEQUENCE</scope>
    <source>
        <strain evidence="2">Expedition CK06-06</strain>
    </source>
</reference>
<feature type="transmembrane region" description="Helical" evidence="1">
    <location>
        <begin position="20"/>
        <end position="42"/>
    </location>
</feature>
<name>X0VKL7_9ZZZZ</name>
<feature type="non-terminal residue" evidence="2">
    <location>
        <position position="67"/>
    </location>
</feature>
<feature type="transmembrane region" description="Helical" evidence="1">
    <location>
        <begin position="49"/>
        <end position="66"/>
    </location>
</feature>
<dbReference type="EMBL" id="BARS01039432">
    <property type="protein sequence ID" value="GAG18839.1"/>
    <property type="molecule type" value="Genomic_DNA"/>
</dbReference>
<protein>
    <submittedName>
        <fullName evidence="2">Uncharacterized protein</fullName>
    </submittedName>
</protein>
<organism evidence="2">
    <name type="scientific">marine sediment metagenome</name>
    <dbReference type="NCBI Taxonomy" id="412755"/>
    <lineage>
        <taxon>unclassified sequences</taxon>
        <taxon>metagenomes</taxon>
        <taxon>ecological metagenomes</taxon>
    </lineage>
</organism>